<name>A0A9Q0NGS5_9DIPT</name>
<gene>
    <name evidence="1" type="ORF">Bhyg_05181</name>
</gene>
<reference evidence="1" key="1">
    <citation type="submission" date="2022-07" db="EMBL/GenBank/DDBJ databases">
        <authorList>
            <person name="Trinca V."/>
            <person name="Uliana J.V.C."/>
            <person name="Torres T.T."/>
            <person name="Ward R.J."/>
            <person name="Monesi N."/>
        </authorList>
    </citation>
    <scope>NUCLEOTIDE SEQUENCE</scope>
    <source>
        <strain evidence="1">HSMRA1968</strain>
        <tissue evidence="1">Whole embryos</tissue>
    </source>
</reference>
<sequence length="141" mass="16509">MKLETVQSTSLAYVLYTNYMVHIFNLRYITRSTSMINHFFNSATQLKQIIENYCMELSGSSKVFNGRKRHVSTQLYLNGLPIGAEIIGKDKIKSYDDRTNDIETLLDHMGRYVLFEKTYRTKIEIIYPSHSYDSYNILITI</sequence>
<dbReference type="AlphaFoldDB" id="A0A9Q0NGS5"/>
<dbReference type="EMBL" id="WJQU01000001">
    <property type="protein sequence ID" value="KAJ6649938.1"/>
    <property type="molecule type" value="Genomic_DNA"/>
</dbReference>
<evidence type="ECO:0000313" key="2">
    <source>
        <dbReference type="Proteomes" id="UP001151699"/>
    </source>
</evidence>
<accession>A0A9Q0NGS5</accession>
<proteinExistence type="predicted"/>
<organism evidence="1 2">
    <name type="scientific">Pseudolycoriella hygida</name>
    <dbReference type="NCBI Taxonomy" id="35572"/>
    <lineage>
        <taxon>Eukaryota</taxon>
        <taxon>Metazoa</taxon>
        <taxon>Ecdysozoa</taxon>
        <taxon>Arthropoda</taxon>
        <taxon>Hexapoda</taxon>
        <taxon>Insecta</taxon>
        <taxon>Pterygota</taxon>
        <taxon>Neoptera</taxon>
        <taxon>Endopterygota</taxon>
        <taxon>Diptera</taxon>
        <taxon>Nematocera</taxon>
        <taxon>Sciaroidea</taxon>
        <taxon>Sciaridae</taxon>
        <taxon>Pseudolycoriella</taxon>
    </lineage>
</organism>
<dbReference type="Proteomes" id="UP001151699">
    <property type="component" value="Chromosome A"/>
</dbReference>
<protein>
    <submittedName>
        <fullName evidence="1">Uncharacterized protein</fullName>
    </submittedName>
</protein>
<keyword evidence="2" id="KW-1185">Reference proteome</keyword>
<evidence type="ECO:0000313" key="1">
    <source>
        <dbReference type="EMBL" id="KAJ6649938.1"/>
    </source>
</evidence>
<comment type="caution">
    <text evidence="1">The sequence shown here is derived from an EMBL/GenBank/DDBJ whole genome shotgun (WGS) entry which is preliminary data.</text>
</comment>